<dbReference type="PROSITE" id="PS01081">
    <property type="entry name" value="HTH_TETR_1"/>
    <property type="match status" value="1"/>
</dbReference>
<dbReference type="PANTHER" id="PTHR30328">
    <property type="entry name" value="TRANSCRIPTIONAL REPRESSOR"/>
    <property type="match status" value="1"/>
</dbReference>
<dbReference type="InterPro" id="IPR009057">
    <property type="entry name" value="Homeodomain-like_sf"/>
</dbReference>
<reference evidence="4 5" key="1">
    <citation type="submission" date="2018-03" db="EMBL/GenBank/DDBJ databases">
        <title>Phenotypic and genomic properties of Cyclonatronum proteinivorum gen. nov., sp. nov., a haloalkaliphilic bacteroidete from soda lakes possessing Na+-translocating rhodopsin.</title>
        <authorList>
            <person name="Toshchakov S.V."/>
            <person name="Korzhenkov A."/>
            <person name="Samarov N.I."/>
            <person name="Kublanov I.V."/>
            <person name="Muntyan M.S."/>
            <person name="Sorokin D.Y."/>
        </authorList>
    </citation>
    <scope>NUCLEOTIDE SEQUENCE [LARGE SCALE GENOMIC DNA]</scope>
    <source>
        <strain evidence="4 5">Omega</strain>
    </source>
</reference>
<dbReference type="PANTHER" id="PTHR30328:SF54">
    <property type="entry name" value="HTH-TYPE TRANSCRIPTIONAL REPRESSOR SCO4008"/>
    <property type="match status" value="1"/>
</dbReference>
<proteinExistence type="predicted"/>
<evidence type="ECO:0000256" key="2">
    <source>
        <dbReference type="PROSITE-ProRule" id="PRU00335"/>
    </source>
</evidence>
<dbReference type="InterPro" id="IPR001647">
    <property type="entry name" value="HTH_TetR"/>
</dbReference>
<dbReference type="InterPro" id="IPR023772">
    <property type="entry name" value="DNA-bd_HTH_TetR-type_CS"/>
</dbReference>
<organism evidence="4 5">
    <name type="scientific">Cyclonatronum proteinivorum</name>
    <dbReference type="NCBI Taxonomy" id="1457365"/>
    <lineage>
        <taxon>Bacteria</taxon>
        <taxon>Pseudomonadati</taxon>
        <taxon>Balneolota</taxon>
        <taxon>Balneolia</taxon>
        <taxon>Balneolales</taxon>
        <taxon>Cyclonatronaceae</taxon>
        <taxon>Cyclonatronum</taxon>
    </lineage>
</organism>
<dbReference type="InterPro" id="IPR050109">
    <property type="entry name" value="HTH-type_TetR-like_transc_reg"/>
</dbReference>
<dbReference type="SUPFAM" id="SSF48498">
    <property type="entry name" value="Tetracyclin repressor-like, C-terminal domain"/>
    <property type="match status" value="1"/>
</dbReference>
<protein>
    <submittedName>
        <fullName evidence="4">Transcriptional regulator, TetR family</fullName>
    </submittedName>
</protein>
<keyword evidence="5" id="KW-1185">Reference proteome</keyword>
<accession>A0A345UL24</accession>
<dbReference type="GO" id="GO:0003677">
    <property type="term" value="F:DNA binding"/>
    <property type="evidence" value="ECO:0007669"/>
    <property type="project" value="UniProtKB-UniRule"/>
</dbReference>
<evidence type="ECO:0000313" key="4">
    <source>
        <dbReference type="EMBL" id="AXJ01176.1"/>
    </source>
</evidence>
<feature type="domain" description="HTH tetR-type" evidence="3">
    <location>
        <begin position="18"/>
        <end position="78"/>
    </location>
</feature>
<dbReference type="Pfam" id="PF00440">
    <property type="entry name" value="TetR_N"/>
    <property type="match status" value="1"/>
</dbReference>
<dbReference type="InterPro" id="IPR036271">
    <property type="entry name" value="Tet_transcr_reg_TetR-rel_C_sf"/>
</dbReference>
<dbReference type="AlphaFoldDB" id="A0A345UL24"/>
<dbReference type="Pfam" id="PF17932">
    <property type="entry name" value="TetR_C_24"/>
    <property type="match status" value="1"/>
</dbReference>
<dbReference type="SUPFAM" id="SSF46689">
    <property type="entry name" value="Homeodomain-like"/>
    <property type="match status" value="1"/>
</dbReference>
<evidence type="ECO:0000313" key="5">
    <source>
        <dbReference type="Proteomes" id="UP000254808"/>
    </source>
</evidence>
<keyword evidence="1 2" id="KW-0238">DNA-binding</keyword>
<feature type="DNA-binding region" description="H-T-H motif" evidence="2">
    <location>
        <begin position="41"/>
        <end position="60"/>
    </location>
</feature>
<gene>
    <name evidence="4" type="ORF">CYPRO_1926</name>
</gene>
<dbReference type="Proteomes" id="UP000254808">
    <property type="component" value="Chromosome"/>
</dbReference>
<dbReference type="Gene3D" id="1.10.357.10">
    <property type="entry name" value="Tetracycline Repressor, domain 2"/>
    <property type="match status" value="1"/>
</dbReference>
<sequence length="234" mass="26840">MLWYDQRECAMGVAKPELSKQEKILNAAEKLFAESGYNGTTTRAIAKKAKVNIAMLSYYFGGKEQLLHAVIERFSENLGSVFDQIERETADPVDRMIRWMEAYVEYIFENPNHARIVYRHVSVSQNPDDITKLVNEFNKIRNIVLKVIEDGIEAGLFHRVDPQLAITILIAPVNAMIVESNVVHLRLGISPVRGRLYPVEFKQKVKEEMKQLCRRFLIIDQDCRDGAATKNLQT</sequence>
<evidence type="ECO:0000256" key="1">
    <source>
        <dbReference type="ARBA" id="ARBA00023125"/>
    </source>
</evidence>
<evidence type="ECO:0000259" key="3">
    <source>
        <dbReference type="PROSITE" id="PS50977"/>
    </source>
</evidence>
<dbReference type="InterPro" id="IPR041490">
    <property type="entry name" value="KstR2_TetR_C"/>
</dbReference>
<name>A0A345UL24_9BACT</name>
<dbReference type="PRINTS" id="PR00455">
    <property type="entry name" value="HTHTETR"/>
</dbReference>
<dbReference type="PROSITE" id="PS50977">
    <property type="entry name" value="HTH_TETR_2"/>
    <property type="match status" value="1"/>
</dbReference>
<dbReference type="RefSeq" id="WP_164682675.1">
    <property type="nucleotide sequence ID" value="NZ_CP027806.1"/>
</dbReference>
<dbReference type="KEGG" id="cprv:CYPRO_1926"/>
<dbReference type="EMBL" id="CP027806">
    <property type="protein sequence ID" value="AXJ01176.1"/>
    <property type="molecule type" value="Genomic_DNA"/>
</dbReference>